<keyword evidence="5" id="KW-0460">Magnesium</keyword>
<keyword evidence="3" id="KW-0548">Nucleotidyltransferase</keyword>
<dbReference type="PROSITE" id="PS50878">
    <property type="entry name" value="RT_POL"/>
    <property type="match status" value="1"/>
</dbReference>
<dbReference type="NCBIfam" id="NF038233">
    <property type="entry name" value="retron_St85_RT"/>
    <property type="match status" value="1"/>
</dbReference>
<proteinExistence type="inferred from homology"/>
<dbReference type="RefSeq" id="WP_133729743.1">
    <property type="nucleotide sequence ID" value="NZ_JAKVTW010000010.1"/>
</dbReference>
<evidence type="ECO:0000256" key="8">
    <source>
        <dbReference type="ARBA" id="ARBA00034120"/>
    </source>
</evidence>
<evidence type="ECO:0000256" key="3">
    <source>
        <dbReference type="ARBA" id="ARBA00022695"/>
    </source>
</evidence>
<keyword evidence="6 11" id="KW-0695">RNA-directed DNA polymerase</keyword>
<dbReference type="CDD" id="cd03487">
    <property type="entry name" value="RT_Bac_retron_II"/>
    <property type="match status" value="1"/>
</dbReference>
<evidence type="ECO:0000313" key="11">
    <source>
        <dbReference type="EMBL" id="MCH4812479.1"/>
    </source>
</evidence>
<gene>
    <name evidence="11" type="ORF">MLE19_14175</name>
</gene>
<dbReference type="InterPro" id="IPR051083">
    <property type="entry name" value="GrpII_Intron_Splice-Mob/Def"/>
</dbReference>
<dbReference type="InterPro" id="IPR000477">
    <property type="entry name" value="RT_dom"/>
</dbReference>
<evidence type="ECO:0000256" key="4">
    <source>
        <dbReference type="ARBA" id="ARBA00022723"/>
    </source>
</evidence>
<comment type="catalytic activity">
    <reaction evidence="9">
        <text>DNA(n) + a 2'-deoxyribonucleoside 5'-triphosphate = DNA(n+1) + diphosphate</text>
        <dbReference type="Rhea" id="RHEA:22508"/>
        <dbReference type="Rhea" id="RHEA-COMP:17339"/>
        <dbReference type="Rhea" id="RHEA-COMP:17340"/>
        <dbReference type="ChEBI" id="CHEBI:33019"/>
        <dbReference type="ChEBI" id="CHEBI:61560"/>
        <dbReference type="ChEBI" id="CHEBI:173112"/>
        <dbReference type="EC" id="2.7.7.49"/>
    </reaction>
</comment>
<dbReference type="EC" id="2.7.7.49" evidence="1"/>
<evidence type="ECO:0000256" key="1">
    <source>
        <dbReference type="ARBA" id="ARBA00012493"/>
    </source>
</evidence>
<dbReference type="EMBL" id="JAKVTW010000010">
    <property type="protein sequence ID" value="MCH4812479.1"/>
    <property type="molecule type" value="Genomic_DNA"/>
</dbReference>
<keyword evidence="4" id="KW-0479">Metal-binding</keyword>
<keyword evidence="7" id="KW-0051">Antiviral defense</keyword>
<dbReference type="PANTHER" id="PTHR34047">
    <property type="entry name" value="NUCLEAR INTRON MATURASE 1, MITOCHONDRIAL-RELATED"/>
    <property type="match status" value="1"/>
</dbReference>
<dbReference type="InterPro" id="IPR043502">
    <property type="entry name" value="DNA/RNA_pol_sf"/>
</dbReference>
<keyword evidence="2" id="KW-0808">Transferase</keyword>
<dbReference type="InterPro" id="IPR000123">
    <property type="entry name" value="Reverse_transcriptase_msDNA"/>
</dbReference>
<evidence type="ECO:0000256" key="7">
    <source>
        <dbReference type="ARBA" id="ARBA00023118"/>
    </source>
</evidence>
<dbReference type="Pfam" id="PF00078">
    <property type="entry name" value="RVT_1"/>
    <property type="match status" value="1"/>
</dbReference>
<dbReference type="SUPFAM" id="SSF56672">
    <property type="entry name" value="DNA/RNA polymerases"/>
    <property type="match status" value="1"/>
</dbReference>
<feature type="domain" description="Reverse transcriptase" evidence="10">
    <location>
        <begin position="1"/>
        <end position="238"/>
    </location>
</feature>
<comment type="caution">
    <text evidence="11">The sequence shown here is derived from an EMBL/GenBank/DDBJ whole genome shotgun (WGS) entry which is preliminary data.</text>
</comment>
<dbReference type="GO" id="GO:0003964">
    <property type="term" value="F:RNA-directed DNA polymerase activity"/>
    <property type="evidence" value="ECO:0007669"/>
    <property type="project" value="UniProtKB-KW"/>
</dbReference>
<name>A0ABS9S8Q8_9GAMM</name>
<keyword evidence="12" id="KW-1185">Reference proteome</keyword>
<sequence length="314" mass="36182">MENKLREIIKKQFALSDTEVAILISRAPVSYKGYRIKKKNGGHRKIHQPAREIKALQRWALDAVFSKLKVHPSSTAYEPGSSIKENANRHVNNDYFIKLDFKDFFHSIKSEDIVQFLSDKGIKLNSKDLTDLVRILCIKHEDSLCLSIGAPSSPKVSNVILYDFDEKVTSWCNENNVTYTRYADDLTFSTKQKNMGHLIEERILKIIYDMNYPKLELNISKRVSVSKKDWVSITGVTITCQKTLSVGRRRKRFVKSMIYKHMSEGLKQHNLSELNGLIAFIEHIEPGFKRKMIEKYGNVAGLNLKKESDEDPEI</sequence>
<reference evidence="11 12" key="1">
    <citation type="submission" date="2022-03" db="EMBL/GenBank/DDBJ databases">
        <title>Genomic signatures underlying metal tolerance in selected Arctic bacterial isolates.</title>
        <authorList>
            <person name="Thomas F.A."/>
            <person name="Venkatachalam S."/>
            <person name="Krishnan K.P."/>
        </authorList>
    </citation>
    <scope>NUCLEOTIDE SEQUENCE [LARGE SCALE GENOMIC DNA]</scope>
    <source>
        <strain evidence="11 12">HM116</strain>
    </source>
</reference>
<comment type="similarity">
    <text evidence="8">Belongs to the bacterial reverse transcriptase family.</text>
</comment>
<evidence type="ECO:0000259" key="10">
    <source>
        <dbReference type="PROSITE" id="PS50878"/>
    </source>
</evidence>
<accession>A0ABS9S8Q8</accession>
<evidence type="ECO:0000256" key="5">
    <source>
        <dbReference type="ARBA" id="ARBA00022842"/>
    </source>
</evidence>
<dbReference type="PANTHER" id="PTHR34047:SF7">
    <property type="entry name" value="RNA-DIRECTED DNA POLYMERASE"/>
    <property type="match status" value="1"/>
</dbReference>
<evidence type="ECO:0000256" key="6">
    <source>
        <dbReference type="ARBA" id="ARBA00022918"/>
    </source>
</evidence>
<dbReference type="PRINTS" id="PR00866">
    <property type="entry name" value="RNADNAPOLMS"/>
</dbReference>
<dbReference type="Proteomes" id="UP001320609">
    <property type="component" value="Unassembled WGS sequence"/>
</dbReference>
<protein>
    <recommendedName>
        <fullName evidence="1">RNA-directed DNA polymerase</fullName>
        <ecNumber evidence="1">2.7.7.49</ecNumber>
    </recommendedName>
</protein>
<organism evidence="11 12">
    <name type="scientific">Vreelandella neptunia</name>
    <dbReference type="NCBI Taxonomy" id="115551"/>
    <lineage>
        <taxon>Bacteria</taxon>
        <taxon>Pseudomonadati</taxon>
        <taxon>Pseudomonadota</taxon>
        <taxon>Gammaproteobacteria</taxon>
        <taxon>Oceanospirillales</taxon>
        <taxon>Halomonadaceae</taxon>
        <taxon>Vreelandella</taxon>
    </lineage>
</organism>
<evidence type="ECO:0000313" key="12">
    <source>
        <dbReference type="Proteomes" id="UP001320609"/>
    </source>
</evidence>
<evidence type="ECO:0000256" key="2">
    <source>
        <dbReference type="ARBA" id="ARBA00022679"/>
    </source>
</evidence>
<evidence type="ECO:0000256" key="9">
    <source>
        <dbReference type="ARBA" id="ARBA00048173"/>
    </source>
</evidence>